<sequence length="107" mass="12835">MVIKGDYFNESKFNAETAKKLFQLPEFEKLWIFELDDIKAVFNINDFCNFIMKHKAQKVDYYLHLVCSIDDDYEKKFHAAMNKIIEEWNGKHKILIMVNGLEYPFKC</sequence>
<accession>A0AC35FNG3</accession>
<evidence type="ECO:0000313" key="2">
    <source>
        <dbReference type="WBParaSite" id="PS1159_v2.g19213.t1"/>
    </source>
</evidence>
<evidence type="ECO:0000313" key="1">
    <source>
        <dbReference type="Proteomes" id="UP000887580"/>
    </source>
</evidence>
<dbReference type="WBParaSite" id="PS1159_v2.g19213.t1">
    <property type="protein sequence ID" value="PS1159_v2.g19213.t1"/>
    <property type="gene ID" value="PS1159_v2.g19213"/>
</dbReference>
<reference evidence="2" key="1">
    <citation type="submission" date="2022-11" db="UniProtKB">
        <authorList>
            <consortium name="WormBaseParasite"/>
        </authorList>
    </citation>
    <scope>IDENTIFICATION</scope>
</reference>
<dbReference type="Proteomes" id="UP000887580">
    <property type="component" value="Unplaced"/>
</dbReference>
<protein>
    <submittedName>
        <fullName evidence="2">Uncharacterized protein</fullName>
    </submittedName>
</protein>
<organism evidence="1 2">
    <name type="scientific">Panagrolaimus sp. PS1159</name>
    <dbReference type="NCBI Taxonomy" id="55785"/>
    <lineage>
        <taxon>Eukaryota</taxon>
        <taxon>Metazoa</taxon>
        <taxon>Ecdysozoa</taxon>
        <taxon>Nematoda</taxon>
        <taxon>Chromadorea</taxon>
        <taxon>Rhabditida</taxon>
        <taxon>Tylenchina</taxon>
        <taxon>Panagrolaimomorpha</taxon>
        <taxon>Panagrolaimoidea</taxon>
        <taxon>Panagrolaimidae</taxon>
        <taxon>Panagrolaimus</taxon>
    </lineage>
</organism>
<name>A0AC35FNG3_9BILA</name>
<proteinExistence type="predicted"/>